<evidence type="ECO:0000313" key="3">
    <source>
        <dbReference type="EMBL" id="KAF2486396.1"/>
    </source>
</evidence>
<dbReference type="OrthoDB" id="423498at2759"/>
<protein>
    <recommendedName>
        <fullName evidence="2">SMP-30/Gluconolactonase/LRE-like region domain-containing protein</fullName>
    </recommendedName>
</protein>
<proteinExistence type="predicted"/>
<dbReference type="Pfam" id="PF08450">
    <property type="entry name" value="SGL"/>
    <property type="match status" value="1"/>
</dbReference>
<feature type="signal peptide" evidence="1">
    <location>
        <begin position="1"/>
        <end position="16"/>
    </location>
</feature>
<feature type="domain" description="SMP-30/Gluconolactonase/LRE-like region" evidence="2">
    <location>
        <begin position="228"/>
        <end position="363"/>
    </location>
</feature>
<dbReference type="Proteomes" id="UP000799767">
    <property type="component" value="Unassembled WGS sequence"/>
</dbReference>
<name>A0A6A6Q368_9PEZI</name>
<keyword evidence="4" id="KW-1185">Reference proteome</keyword>
<feature type="chain" id="PRO_5025544797" description="SMP-30/Gluconolactonase/LRE-like region domain-containing protein" evidence="1">
    <location>
        <begin position="17"/>
        <end position="418"/>
    </location>
</feature>
<dbReference type="GeneID" id="54477575"/>
<dbReference type="EMBL" id="MU001632">
    <property type="protein sequence ID" value="KAF2486396.1"/>
    <property type="molecule type" value="Genomic_DNA"/>
</dbReference>
<evidence type="ECO:0000313" key="4">
    <source>
        <dbReference type="Proteomes" id="UP000799767"/>
    </source>
</evidence>
<keyword evidence="1" id="KW-0732">Signal</keyword>
<accession>A0A6A6Q368</accession>
<gene>
    <name evidence="3" type="ORF">BDY17DRAFT_321195</name>
</gene>
<reference evidence="3" key="1">
    <citation type="journal article" date="2020" name="Stud. Mycol.">
        <title>101 Dothideomycetes genomes: a test case for predicting lifestyles and emergence of pathogens.</title>
        <authorList>
            <person name="Haridas S."/>
            <person name="Albert R."/>
            <person name="Binder M."/>
            <person name="Bloem J."/>
            <person name="Labutti K."/>
            <person name="Salamov A."/>
            <person name="Andreopoulos B."/>
            <person name="Baker S."/>
            <person name="Barry K."/>
            <person name="Bills G."/>
            <person name="Bluhm B."/>
            <person name="Cannon C."/>
            <person name="Castanera R."/>
            <person name="Culley D."/>
            <person name="Daum C."/>
            <person name="Ezra D."/>
            <person name="Gonzalez J."/>
            <person name="Henrissat B."/>
            <person name="Kuo A."/>
            <person name="Liang C."/>
            <person name="Lipzen A."/>
            <person name="Lutzoni F."/>
            <person name="Magnuson J."/>
            <person name="Mondo S."/>
            <person name="Nolan M."/>
            <person name="Ohm R."/>
            <person name="Pangilinan J."/>
            <person name="Park H.-J."/>
            <person name="Ramirez L."/>
            <person name="Alfaro M."/>
            <person name="Sun H."/>
            <person name="Tritt A."/>
            <person name="Yoshinaga Y."/>
            <person name="Zwiers L.-H."/>
            <person name="Turgeon B."/>
            <person name="Goodwin S."/>
            <person name="Spatafora J."/>
            <person name="Crous P."/>
            <person name="Grigoriev I."/>
        </authorList>
    </citation>
    <scope>NUCLEOTIDE SEQUENCE</scope>
    <source>
        <strain evidence="3">CBS 113389</strain>
    </source>
</reference>
<dbReference type="Gene3D" id="2.120.10.30">
    <property type="entry name" value="TolB, C-terminal domain"/>
    <property type="match status" value="1"/>
</dbReference>
<sequence length="418" mass="45453">MKSSSILVTSLAGVSATLTPSYNTSSNSPVVVPYEYTYILPNGFVGNENYTFANGTTTNDPRINALLKSATQAPIVAYDAEFSNIFGSNPAIKLVQDRSAQDDMFAHEAGVWVPERNEVWFSNSPSQLAVFPGTVYVLSLDTGHVGPLNSSSKVRNPNGGYYFEGKVYFTSIPGPANDTYPGGIISVDVHTLETQTIVNSYFGLHFNGPDDIVWVYNPANRSEKYMFFTDLDFTKAAYPNGPSPMLPSSVYRWDPQNEILRPVISRNDLSPNGIRVTPDMKTLYVPDSSSVYESFPTGVGVNSWLGPFIYAYKLDEDMLPSSRTMFGQVRLGIADGIHVDDSGRVWTGESEGVVCRNSLGKVIGVLNGEYFLANTSAEATPIANFALAGDTIVVLAGTRLWTVQAEEVLVSSNSSKPD</sequence>
<dbReference type="AlphaFoldDB" id="A0A6A6Q368"/>
<organism evidence="3 4">
    <name type="scientific">Neohortaea acidophila</name>
    <dbReference type="NCBI Taxonomy" id="245834"/>
    <lineage>
        <taxon>Eukaryota</taxon>
        <taxon>Fungi</taxon>
        <taxon>Dikarya</taxon>
        <taxon>Ascomycota</taxon>
        <taxon>Pezizomycotina</taxon>
        <taxon>Dothideomycetes</taxon>
        <taxon>Dothideomycetidae</taxon>
        <taxon>Mycosphaerellales</taxon>
        <taxon>Teratosphaeriaceae</taxon>
        <taxon>Neohortaea</taxon>
    </lineage>
</organism>
<dbReference type="InterPro" id="IPR013658">
    <property type="entry name" value="SGL"/>
</dbReference>
<evidence type="ECO:0000259" key="2">
    <source>
        <dbReference type="Pfam" id="PF08450"/>
    </source>
</evidence>
<dbReference type="PANTHER" id="PTHR47064">
    <property type="entry name" value="PUTATIVE (AFU_ORTHOLOGUE AFUA_1G08990)-RELATED"/>
    <property type="match status" value="1"/>
</dbReference>
<dbReference type="InterPro" id="IPR011042">
    <property type="entry name" value="6-blade_b-propeller_TolB-like"/>
</dbReference>
<evidence type="ECO:0000256" key="1">
    <source>
        <dbReference type="SAM" id="SignalP"/>
    </source>
</evidence>
<dbReference type="RefSeq" id="XP_033592965.1">
    <property type="nucleotide sequence ID" value="XM_033736573.1"/>
</dbReference>
<dbReference type="InterPro" id="IPR052988">
    <property type="entry name" value="Oryzine_lactonohydrolase"/>
</dbReference>
<dbReference type="SUPFAM" id="SSF63829">
    <property type="entry name" value="Calcium-dependent phosphotriesterase"/>
    <property type="match status" value="1"/>
</dbReference>
<dbReference type="PANTHER" id="PTHR47064:SF2">
    <property type="entry name" value="SMP-30_GLUCONOLACTONASE_LRE-LIKE REGION DOMAIN-CONTAINING PROTEIN-RELATED"/>
    <property type="match status" value="1"/>
</dbReference>